<keyword evidence="2" id="KW-0809">Transit peptide</keyword>
<dbReference type="InterPro" id="IPR011419">
    <property type="entry name" value="ATP12_ATP_synth-F1-assembly"/>
</dbReference>
<dbReference type="InterPro" id="IPR042272">
    <property type="entry name" value="ATP12_ATP_synth-F1-assembly_N"/>
</dbReference>
<dbReference type="EMBL" id="BMGI01000001">
    <property type="protein sequence ID" value="GGD24648.1"/>
    <property type="molecule type" value="Genomic_DNA"/>
</dbReference>
<dbReference type="Pfam" id="PF07542">
    <property type="entry name" value="ATP12"/>
    <property type="match status" value="1"/>
</dbReference>
<dbReference type="Proteomes" id="UP000617355">
    <property type="component" value="Unassembled WGS sequence"/>
</dbReference>
<dbReference type="Gene3D" id="1.10.3580.10">
    <property type="entry name" value="ATP12 ATPase"/>
    <property type="match status" value="1"/>
</dbReference>
<dbReference type="PANTHER" id="PTHR21013:SF10">
    <property type="entry name" value="ATP SYNTHASE MITOCHONDRIAL F1 COMPLEX ASSEMBLY FACTOR 2"/>
    <property type="match status" value="1"/>
</dbReference>
<protein>
    <submittedName>
        <fullName evidence="4">ATPase</fullName>
    </submittedName>
</protein>
<comment type="caution">
    <text evidence="4">The sequence shown here is derived from an EMBL/GenBank/DDBJ whole genome shotgun (WGS) entry which is preliminary data.</text>
</comment>
<gene>
    <name evidence="4" type="ORF">GCM10011358_06330</name>
</gene>
<dbReference type="RefSeq" id="WP_188526147.1">
    <property type="nucleotide sequence ID" value="NZ_BMGI01000001.1"/>
</dbReference>
<evidence type="ECO:0000313" key="4">
    <source>
        <dbReference type="EMBL" id="GGD24648.1"/>
    </source>
</evidence>
<name>A0ABQ1QE48_9RHOB</name>
<evidence type="ECO:0000256" key="1">
    <source>
        <dbReference type="ARBA" id="ARBA00008231"/>
    </source>
</evidence>
<keyword evidence="5" id="KW-1185">Reference proteome</keyword>
<dbReference type="InterPro" id="IPR023335">
    <property type="entry name" value="ATP12_ortho_dom_sf"/>
</dbReference>
<dbReference type="PANTHER" id="PTHR21013">
    <property type="entry name" value="ATP SYNTHASE MITOCHONDRIAL F1 COMPLEX ASSEMBLY FACTOR 2/ATP12 PROTEIN, MITOCHONDRIAL PRECURSOR"/>
    <property type="match status" value="1"/>
</dbReference>
<dbReference type="Gene3D" id="3.30.2180.10">
    <property type="entry name" value="ATP12-like"/>
    <property type="match status" value="1"/>
</dbReference>
<accession>A0ABQ1QE48</accession>
<proteinExistence type="inferred from homology"/>
<reference evidence="5" key="1">
    <citation type="journal article" date="2019" name="Int. J. Syst. Evol. Microbiol.">
        <title>The Global Catalogue of Microorganisms (GCM) 10K type strain sequencing project: providing services to taxonomists for standard genome sequencing and annotation.</title>
        <authorList>
            <consortium name="The Broad Institute Genomics Platform"/>
            <consortium name="The Broad Institute Genome Sequencing Center for Infectious Disease"/>
            <person name="Wu L."/>
            <person name="Ma J."/>
        </authorList>
    </citation>
    <scope>NUCLEOTIDE SEQUENCE [LARGE SCALE GENOMIC DNA]</scope>
    <source>
        <strain evidence="5">CGMCC 1.12922</strain>
    </source>
</reference>
<keyword evidence="3" id="KW-0143">Chaperone</keyword>
<evidence type="ECO:0000313" key="5">
    <source>
        <dbReference type="Proteomes" id="UP000617355"/>
    </source>
</evidence>
<dbReference type="SUPFAM" id="SSF160909">
    <property type="entry name" value="ATP12-like"/>
    <property type="match status" value="1"/>
</dbReference>
<evidence type="ECO:0000256" key="2">
    <source>
        <dbReference type="ARBA" id="ARBA00022946"/>
    </source>
</evidence>
<evidence type="ECO:0000256" key="3">
    <source>
        <dbReference type="ARBA" id="ARBA00023186"/>
    </source>
</evidence>
<comment type="similarity">
    <text evidence="1">Belongs to the ATP12 family.</text>
</comment>
<organism evidence="4 5">
    <name type="scientific">Sinisalibacter lacisalsi</name>
    <dbReference type="NCBI Taxonomy" id="1526570"/>
    <lineage>
        <taxon>Bacteria</taxon>
        <taxon>Pseudomonadati</taxon>
        <taxon>Pseudomonadota</taxon>
        <taxon>Alphaproteobacteria</taxon>
        <taxon>Rhodobacterales</taxon>
        <taxon>Roseobacteraceae</taxon>
        <taxon>Sinisalibacter</taxon>
    </lineage>
</organism>
<sequence>MSGAWQPKRFWSEAAVKTAEGGFTVVLDDRPVRTPGKADLVMPTRALAEAVAAEWDAQEGLVKPQNMPLTRTVNSAIDKVSAQHAEIGAMIAAYGETDLLCYRAEAPEGLVDRQAKAWDPFLDWAAIQLGARLRATTGIVPVPQDAEAMTRLAAQTRDFDAFSLAGFHDLVALSGSLILGFATVHRLKDPEEIWEISRIDEAWQQAQWGEDEEAAEHTALKKQAFLDAARFFSLLERDD</sequence>